<accession>A0A7G6T5X4</accession>
<sequence>MSDVMAMFELQRQLLRDFDGAKRSALEREFDTCRQSLKREMDVGVSRQEFEVLAVMLDAIDAATEIINSIWSEYRDKELPLGWR</sequence>
<evidence type="ECO:0000313" key="2">
    <source>
        <dbReference type="Proteomes" id="UP000515465"/>
    </source>
</evidence>
<proteinExistence type="predicted"/>
<name>A0A7G6T5X4_9HYPH</name>
<dbReference type="RefSeq" id="WP_183455443.1">
    <property type="nucleotide sequence ID" value="NZ_CP050299.1"/>
</dbReference>
<evidence type="ECO:0000313" key="1">
    <source>
        <dbReference type="EMBL" id="QND62156.1"/>
    </source>
</evidence>
<protein>
    <submittedName>
        <fullName evidence="1">Uncharacterized protein</fullName>
    </submittedName>
</protein>
<gene>
    <name evidence="1" type="ORF">HB778_39490</name>
</gene>
<keyword evidence="1" id="KW-0614">Plasmid</keyword>
<reference evidence="2" key="1">
    <citation type="journal article" date="2020" name="Mol. Plant Microbe">
        <title>Rhizobial microsymbionts of the narrowly endemic Oxytropis species growing in Kamchatka are characterized by significant genetic diversity and possess a set of genes that are associated with T3SS and T6SS secretion systems and can affect the development of symbiosis.</title>
        <authorList>
            <person name="Safronova V."/>
            <person name="Guro P."/>
            <person name="Sazanova A."/>
            <person name="Kuznetsova I."/>
            <person name="Belimov A."/>
            <person name="Yakubov V."/>
            <person name="Chirak E."/>
            <person name="Afonin A."/>
            <person name="Gogolev Y."/>
            <person name="Andronov E."/>
            <person name="Tikhonovich I."/>
        </authorList>
    </citation>
    <scope>NUCLEOTIDE SEQUENCE [LARGE SCALE GENOMIC DNA]</scope>
    <source>
        <strain evidence="2">583</strain>
        <plasmid evidence="2">p_1</plasmid>
    </source>
</reference>
<geneLocation type="plasmid" evidence="1 2">
    <name>p_1</name>
</geneLocation>
<dbReference type="InterPro" id="IPR012671">
    <property type="entry name" value="T3SS_PscE/YscE"/>
</dbReference>
<dbReference type="Pfam" id="PF08988">
    <property type="entry name" value="T3SS_needle_E"/>
    <property type="match status" value="1"/>
</dbReference>
<dbReference type="EMBL" id="CP050299">
    <property type="protein sequence ID" value="QND62156.1"/>
    <property type="molecule type" value="Genomic_DNA"/>
</dbReference>
<organism evidence="1 2">
    <name type="scientific">Mesorhizobium huakuii</name>
    <dbReference type="NCBI Taxonomy" id="28104"/>
    <lineage>
        <taxon>Bacteria</taxon>
        <taxon>Pseudomonadati</taxon>
        <taxon>Pseudomonadota</taxon>
        <taxon>Alphaproteobacteria</taxon>
        <taxon>Hyphomicrobiales</taxon>
        <taxon>Phyllobacteriaceae</taxon>
        <taxon>Mesorhizobium</taxon>
    </lineage>
</organism>
<dbReference type="Gene3D" id="1.20.5.420">
    <property type="entry name" value="Immunoglobulin FC, subunit C"/>
    <property type="match status" value="1"/>
</dbReference>
<dbReference type="AlphaFoldDB" id="A0A7G6T5X4"/>
<dbReference type="Proteomes" id="UP000515465">
    <property type="component" value="Plasmid p_1"/>
</dbReference>